<dbReference type="AlphaFoldDB" id="A0A8S9NS44"/>
<comment type="caution">
    <text evidence="2">The sequence shown here is derived from an EMBL/GenBank/DDBJ whole genome shotgun (WGS) entry which is preliminary data.</text>
</comment>
<reference evidence="2" key="1">
    <citation type="submission" date="2019-12" db="EMBL/GenBank/DDBJ databases">
        <title>Genome sequencing and annotation of Brassica cretica.</title>
        <authorList>
            <person name="Studholme D.J."/>
            <person name="Sarris P."/>
        </authorList>
    </citation>
    <scope>NUCLEOTIDE SEQUENCE</scope>
    <source>
        <strain evidence="2">PFS-109/04</strain>
        <tissue evidence="2">Leaf</tissue>
    </source>
</reference>
<feature type="region of interest" description="Disordered" evidence="1">
    <location>
        <begin position="62"/>
        <end position="90"/>
    </location>
</feature>
<protein>
    <submittedName>
        <fullName evidence="2">Uncharacterized protein</fullName>
    </submittedName>
</protein>
<evidence type="ECO:0000256" key="1">
    <source>
        <dbReference type="SAM" id="MobiDB-lite"/>
    </source>
</evidence>
<evidence type="ECO:0000313" key="2">
    <source>
        <dbReference type="EMBL" id="KAF3506596.1"/>
    </source>
</evidence>
<organism evidence="2 3">
    <name type="scientific">Brassica cretica</name>
    <name type="common">Mustard</name>
    <dbReference type="NCBI Taxonomy" id="69181"/>
    <lineage>
        <taxon>Eukaryota</taxon>
        <taxon>Viridiplantae</taxon>
        <taxon>Streptophyta</taxon>
        <taxon>Embryophyta</taxon>
        <taxon>Tracheophyta</taxon>
        <taxon>Spermatophyta</taxon>
        <taxon>Magnoliopsida</taxon>
        <taxon>eudicotyledons</taxon>
        <taxon>Gunneridae</taxon>
        <taxon>Pentapetalae</taxon>
        <taxon>rosids</taxon>
        <taxon>malvids</taxon>
        <taxon>Brassicales</taxon>
        <taxon>Brassicaceae</taxon>
        <taxon>Brassiceae</taxon>
        <taxon>Brassica</taxon>
    </lineage>
</organism>
<gene>
    <name evidence="2" type="ORF">F2Q69_00006326</name>
</gene>
<dbReference type="EMBL" id="QGKX02001521">
    <property type="protein sequence ID" value="KAF3506596.1"/>
    <property type="molecule type" value="Genomic_DNA"/>
</dbReference>
<sequence>MTDNPGRFRDDAGTVILLFPGSELDMRGDRFSIFREFRLVCKIWLNSYGTIYRDRKNHLRLSSLDYPPRNSQGRSRDAKDDQEDSPGDEVLATDLGARGRMVRPWKEADGRILILGFRSISFLIRESFSTIVVRFSKVVKCCQL</sequence>
<accession>A0A8S9NS44</accession>
<evidence type="ECO:0000313" key="3">
    <source>
        <dbReference type="Proteomes" id="UP000712600"/>
    </source>
</evidence>
<name>A0A8S9NS44_BRACR</name>
<dbReference type="Proteomes" id="UP000712600">
    <property type="component" value="Unassembled WGS sequence"/>
</dbReference>
<proteinExistence type="predicted"/>